<feature type="transmembrane region" description="Helical" evidence="11">
    <location>
        <begin position="20"/>
        <end position="39"/>
    </location>
</feature>
<feature type="compositionally biased region" description="Polar residues" evidence="10">
    <location>
        <begin position="95"/>
        <end position="108"/>
    </location>
</feature>
<feature type="compositionally biased region" description="Low complexity" evidence="10">
    <location>
        <begin position="61"/>
        <end position="73"/>
    </location>
</feature>
<keyword evidence="5" id="KW-0997">Cell inner membrane</keyword>
<evidence type="ECO:0000256" key="3">
    <source>
        <dbReference type="ARBA" id="ARBA00022448"/>
    </source>
</evidence>
<evidence type="ECO:0000256" key="1">
    <source>
        <dbReference type="ARBA" id="ARBA00004383"/>
    </source>
</evidence>
<dbReference type="EMBL" id="CAJNBJ010000001">
    <property type="protein sequence ID" value="CAE6692173.1"/>
    <property type="molecule type" value="Genomic_DNA"/>
</dbReference>
<keyword evidence="14" id="KW-1185">Reference proteome</keyword>
<keyword evidence="3" id="KW-0813">Transport</keyword>
<dbReference type="InterPro" id="IPR051045">
    <property type="entry name" value="TonB-dependent_transducer"/>
</dbReference>
<evidence type="ECO:0000256" key="11">
    <source>
        <dbReference type="SAM" id="Phobius"/>
    </source>
</evidence>
<sequence>MTAEHPTTHDPFVRQRAGGWIISLCLHGTAIVLAGLLIAKMGLAPSSSSFHWDVTVVASPTTPHTLSTPPSESALASAATRPVQRSMPAPPARPVTTQSSSPRPTASTPLPHPVEPQIEEPAPPPSIQHLQPATEAVMPPPPLLPEPMTKELVPPAPAPQAILESASAPERTAATPSLPEIIPAQAPSVSPTNREQTPDSGAPSTQTATLVPSTPNATMARKPDYGWLAASLLPRIESLKQYPAEARINRLEGRVLVRIVVQDDGQIISATIAKSSGHDILDQAALETVQKSSPILLTQPLEKSSVTLQIPINYQLVH</sequence>
<evidence type="ECO:0000256" key="5">
    <source>
        <dbReference type="ARBA" id="ARBA00022519"/>
    </source>
</evidence>
<accession>A0ABM8QE35</accession>
<evidence type="ECO:0000256" key="4">
    <source>
        <dbReference type="ARBA" id="ARBA00022475"/>
    </source>
</evidence>
<feature type="region of interest" description="Disordered" evidence="10">
    <location>
        <begin position="183"/>
        <end position="220"/>
    </location>
</feature>
<feature type="compositionally biased region" description="Polar residues" evidence="10">
    <location>
        <begin position="187"/>
        <end position="217"/>
    </location>
</feature>
<comment type="caution">
    <text evidence="13">The sequence shown here is derived from an EMBL/GenBank/DDBJ whole genome shotgun (WGS) entry which is preliminary data.</text>
</comment>
<dbReference type="PANTHER" id="PTHR33446:SF2">
    <property type="entry name" value="PROTEIN TONB"/>
    <property type="match status" value="1"/>
</dbReference>
<gene>
    <name evidence="13" type="ORF">NSPZN2_10275</name>
</gene>
<evidence type="ECO:0000256" key="10">
    <source>
        <dbReference type="SAM" id="MobiDB-lite"/>
    </source>
</evidence>
<evidence type="ECO:0000256" key="6">
    <source>
        <dbReference type="ARBA" id="ARBA00022692"/>
    </source>
</evidence>
<proteinExistence type="inferred from homology"/>
<feature type="region of interest" description="Disordered" evidence="10">
    <location>
        <begin position="135"/>
        <end position="154"/>
    </location>
</feature>
<evidence type="ECO:0000256" key="7">
    <source>
        <dbReference type="ARBA" id="ARBA00022927"/>
    </source>
</evidence>
<reference evidence="13 14" key="1">
    <citation type="submission" date="2021-02" db="EMBL/GenBank/DDBJ databases">
        <authorList>
            <person name="Han P."/>
        </authorList>
    </citation>
    <scope>NUCLEOTIDE SEQUENCE [LARGE SCALE GENOMIC DNA]</scope>
    <source>
        <strain evidence="13">Candidatus Nitrospira sp. ZN2</strain>
    </source>
</reference>
<comment type="similarity">
    <text evidence="2">Belongs to the TonB family.</text>
</comment>
<keyword evidence="9 11" id="KW-0472">Membrane</keyword>
<evidence type="ECO:0000313" key="13">
    <source>
        <dbReference type="EMBL" id="CAE6692173.1"/>
    </source>
</evidence>
<dbReference type="InterPro" id="IPR006260">
    <property type="entry name" value="TonB/TolA_C"/>
</dbReference>
<keyword evidence="8 11" id="KW-1133">Transmembrane helix</keyword>
<feature type="domain" description="TonB C-terminal" evidence="12">
    <location>
        <begin position="227"/>
        <end position="318"/>
    </location>
</feature>
<evidence type="ECO:0000259" key="12">
    <source>
        <dbReference type="PROSITE" id="PS52015"/>
    </source>
</evidence>
<keyword evidence="7" id="KW-0653">Protein transport</keyword>
<dbReference type="PANTHER" id="PTHR33446">
    <property type="entry name" value="PROTEIN TONB-RELATED"/>
    <property type="match status" value="1"/>
</dbReference>
<evidence type="ECO:0000256" key="2">
    <source>
        <dbReference type="ARBA" id="ARBA00006555"/>
    </source>
</evidence>
<dbReference type="NCBIfam" id="TIGR01352">
    <property type="entry name" value="tonB_Cterm"/>
    <property type="match status" value="1"/>
</dbReference>
<protein>
    <submittedName>
        <fullName evidence="13">Ferric siderophore transport system, periplasmic binding protein TonB</fullName>
    </submittedName>
</protein>
<name>A0ABM8QE35_9BACT</name>
<dbReference type="SUPFAM" id="SSF74653">
    <property type="entry name" value="TolA/TonB C-terminal domain"/>
    <property type="match status" value="1"/>
</dbReference>
<organism evidence="13 14">
    <name type="scientific">Nitrospira defluvii</name>
    <dbReference type="NCBI Taxonomy" id="330214"/>
    <lineage>
        <taxon>Bacteria</taxon>
        <taxon>Pseudomonadati</taxon>
        <taxon>Nitrospirota</taxon>
        <taxon>Nitrospiria</taxon>
        <taxon>Nitrospirales</taxon>
        <taxon>Nitrospiraceae</taxon>
        <taxon>Nitrospira</taxon>
    </lineage>
</organism>
<evidence type="ECO:0000256" key="8">
    <source>
        <dbReference type="ARBA" id="ARBA00022989"/>
    </source>
</evidence>
<keyword evidence="4" id="KW-1003">Cell membrane</keyword>
<dbReference type="PROSITE" id="PS52015">
    <property type="entry name" value="TONB_CTD"/>
    <property type="match status" value="1"/>
</dbReference>
<dbReference type="InterPro" id="IPR037682">
    <property type="entry name" value="TonB_C"/>
</dbReference>
<evidence type="ECO:0000256" key="9">
    <source>
        <dbReference type="ARBA" id="ARBA00023136"/>
    </source>
</evidence>
<evidence type="ECO:0000313" key="14">
    <source>
        <dbReference type="Proteomes" id="UP000675880"/>
    </source>
</evidence>
<dbReference type="Pfam" id="PF03544">
    <property type="entry name" value="TonB_C"/>
    <property type="match status" value="1"/>
</dbReference>
<comment type="subcellular location">
    <subcellularLocation>
        <location evidence="1">Cell inner membrane</location>
        <topology evidence="1">Single-pass membrane protein</topology>
        <orientation evidence="1">Periplasmic side</orientation>
    </subcellularLocation>
</comment>
<dbReference type="Gene3D" id="3.30.1150.10">
    <property type="match status" value="1"/>
</dbReference>
<keyword evidence="6 11" id="KW-0812">Transmembrane</keyword>
<feature type="region of interest" description="Disordered" evidence="10">
    <location>
        <begin position="61"/>
        <end position="129"/>
    </location>
</feature>
<dbReference type="Proteomes" id="UP000675880">
    <property type="component" value="Unassembled WGS sequence"/>
</dbReference>